<feature type="non-terminal residue" evidence="1">
    <location>
        <position position="70"/>
    </location>
</feature>
<evidence type="ECO:0000313" key="1">
    <source>
        <dbReference type="EMBL" id="PIQ71657.1"/>
    </source>
</evidence>
<evidence type="ECO:0000313" key="2">
    <source>
        <dbReference type="Proteomes" id="UP000229497"/>
    </source>
</evidence>
<name>A0A2H0KK71_9BACT</name>
<accession>A0A2H0KK71</accession>
<comment type="caution">
    <text evidence="1">The sequence shown here is derived from an EMBL/GenBank/DDBJ whole genome shotgun (WGS) entry which is preliminary data.</text>
</comment>
<dbReference type="Proteomes" id="UP000229497">
    <property type="component" value="Unassembled WGS sequence"/>
</dbReference>
<sequence>MGRVNLEKVVKYIVDESVKLKNKYTDEINAKVEFGDVFTRDEGEYQQLTDVINKLGTIVYPGPSGNIYSL</sequence>
<gene>
    <name evidence="1" type="ORF">COV87_02070</name>
</gene>
<organism evidence="1 2">
    <name type="scientific">Candidatus Roizmanbacteria bacterium CG11_big_fil_rev_8_21_14_0_20_37_16</name>
    <dbReference type="NCBI Taxonomy" id="1974857"/>
    <lineage>
        <taxon>Bacteria</taxon>
        <taxon>Candidatus Roizmaniibacteriota</taxon>
    </lineage>
</organism>
<protein>
    <submittedName>
        <fullName evidence="1">Uncharacterized protein</fullName>
    </submittedName>
</protein>
<reference evidence="1 2" key="1">
    <citation type="submission" date="2017-09" db="EMBL/GenBank/DDBJ databases">
        <title>Depth-based differentiation of microbial function through sediment-hosted aquifers and enrichment of novel symbionts in the deep terrestrial subsurface.</title>
        <authorList>
            <person name="Probst A.J."/>
            <person name="Ladd B."/>
            <person name="Jarett J.K."/>
            <person name="Geller-Mcgrath D.E."/>
            <person name="Sieber C.M."/>
            <person name="Emerson J.B."/>
            <person name="Anantharaman K."/>
            <person name="Thomas B.C."/>
            <person name="Malmstrom R."/>
            <person name="Stieglmeier M."/>
            <person name="Klingl A."/>
            <person name="Woyke T."/>
            <person name="Ryan C.M."/>
            <person name="Banfield J.F."/>
        </authorList>
    </citation>
    <scope>NUCLEOTIDE SEQUENCE [LARGE SCALE GENOMIC DNA]</scope>
    <source>
        <strain evidence="1">CG11_big_fil_rev_8_21_14_0_20_37_16</strain>
    </source>
</reference>
<proteinExistence type="predicted"/>
<dbReference type="AlphaFoldDB" id="A0A2H0KK71"/>
<dbReference type="EMBL" id="PCVK01000059">
    <property type="protein sequence ID" value="PIQ71657.1"/>
    <property type="molecule type" value="Genomic_DNA"/>
</dbReference>